<dbReference type="SUPFAM" id="SSF100950">
    <property type="entry name" value="NagB/RpiA/CoA transferase-like"/>
    <property type="match status" value="1"/>
</dbReference>
<dbReference type="GO" id="GO:0016853">
    <property type="term" value="F:isomerase activity"/>
    <property type="evidence" value="ECO:0007669"/>
    <property type="project" value="UniProtKB-KW"/>
</dbReference>
<comment type="pathway">
    <text evidence="4">Amino-sugar metabolism; N-acetylneuraminate degradation; D-fructose 6-phosphate from N-acetylneuraminate: step 5/5.</text>
</comment>
<dbReference type="Pfam" id="PF01182">
    <property type="entry name" value="Glucosamine_iso"/>
    <property type="match status" value="1"/>
</dbReference>
<evidence type="ECO:0000313" key="6">
    <source>
        <dbReference type="EMBL" id="CRL41120.1"/>
    </source>
</evidence>
<feature type="active site" description="For ring-opening step" evidence="4">
    <location>
        <position position="136"/>
    </location>
</feature>
<organism evidence="6 7">
    <name type="scientific">Roseburia faecis</name>
    <dbReference type="NCBI Taxonomy" id="301302"/>
    <lineage>
        <taxon>Bacteria</taxon>
        <taxon>Bacillati</taxon>
        <taxon>Bacillota</taxon>
        <taxon>Clostridia</taxon>
        <taxon>Lachnospirales</taxon>
        <taxon>Lachnospiraceae</taxon>
        <taxon>Roseburia</taxon>
    </lineage>
</organism>
<feature type="active site" description="For ring-opening step" evidence="4">
    <location>
        <position position="143"/>
    </location>
</feature>
<dbReference type="PANTHER" id="PTHR11280">
    <property type="entry name" value="GLUCOSAMINE-6-PHOSPHATE ISOMERASE"/>
    <property type="match status" value="1"/>
</dbReference>
<sequence length="245" mass="27283">MKIIIANDYEDMSRKAANYLSAQVIMKPDAVLGLATGETPIGAYKQLVEWYNKGDIDFSQTSTINLDEYKGLTGDHKQSYRYFMDTNLFDLINIKKSNTYLPNGMAEDEEAECARYEGIMKQLGNIDMQLLGIGLNGHIGFNEPGESFEKTTHCVQLTQSTIDANQRLFDEGEAVPEKAFTMGIKSIMQSKHILLIANGEKKAQIIRDAFFGPVTPKVPASILQLHNNVTVIVDKEAGKLIKDVL</sequence>
<comment type="caution">
    <text evidence="4">Lacks conserved residue(s) required for the propagation of feature annotation.</text>
</comment>
<dbReference type="GO" id="GO:0019262">
    <property type="term" value="P:N-acetylneuraminate catabolic process"/>
    <property type="evidence" value="ECO:0007669"/>
    <property type="project" value="UniProtKB-UniRule"/>
</dbReference>
<dbReference type="NCBIfam" id="TIGR00502">
    <property type="entry name" value="nagB"/>
    <property type="match status" value="1"/>
</dbReference>
<evidence type="ECO:0000256" key="3">
    <source>
        <dbReference type="ARBA" id="ARBA00023277"/>
    </source>
</evidence>
<dbReference type="GO" id="GO:0006046">
    <property type="term" value="P:N-acetylglucosamine catabolic process"/>
    <property type="evidence" value="ECO:0007669"/>
    <property type="project" value="UniProtKB-UniRule"/>
</dbReference>
<dbReference type="CDD" id="cd01399">
    <property type="entry name" value="GlcN6P_deaminase"/>
    <property type="match status" value="1"/>
</dbReference>
<evidence type="ECO:0000256" key="2">
    <source>
        <dbReference type="ARBA" id="ARBA00022801"/>
    </source>
</evidence>
<feature type="domain" description="Glucosamine/galactosamine-6-phosphate isomerase" evidence="5">
    <location>
        <begin position="14"/>
        <end position="229"/>
    </location>
</feature>
<dbReference type="FunFam" id="3.40.50.1360:FF:000003">
    <property type="entry name" value="Glucosamine-6-phosphate deaminase"/>
    <property type="match status" value="1"/>
</dbReference>
<evidence type="ECO:0000313" key="7">
    <source>
        <dbReference type="Proteomes" id="UP000049979"/>
    </source>
</evidence>
<keyword evidence="3 4" id="KW-0119">Carbohydrate metabolism</keyword>
<evidence type="ECO:0000259" key="5">
    <source>
        <dbReference type="Pfam" id="PF01182"/>
    </source>
</evidence>
<dbReference type="OrthoDB" id="9791139at2"/>
<dbReference type="InterPro" id="IPR006148">
    <property type="entry name" value="Glc/Gal-6P_isomerase"/>
</dbReference>
<name>A0A0M6WTW0_9FIRM</name>
<reference evidence="7" key="1">
    <citation type="submission" date="2015-05" db="EMBL/GenBank/DDBJ databases">
        <authorList>
            <consortium name="Pathogen Informatics"/>
        </authorList>
    </citation>
    <scope>NUCLEOTIDE SEQUENCE [LARGE SCALE GENOMIC DNA]</scope>
    <source>
        <strain evidence="7">M72</strain>
    </source>
</reference>
<comment type="catalytic activity">
    <reaction evidence="1 4">
        <text>alpha-D-glucosamine 6-phosphate + H2O = beta-D-fructose 6-phosphate + NH4(+)</text>
        <dbReference type="Rhea" id="RHEA:12172"/>
        <dbReference type="ChEBI" id="CHEBI:15377"/>
        <dbReference type="ChEBI" id="CHEBI:28938"/>
        <dbReference type="ChEBI" id="CHEBI:57634"/>
        <dbReference type="ChEBI" id="CHEBI:75989"/>
        <dbReference type="EC" id="3.5.99.6"/>
    </reaction>
</comment>
<dbReference type="AlphaFoldDB" id="A0A0M6WTW0"/>
<keyword evidence="2 4" id="KW-0378">Hydrolase</keyword>
<proteinExistence type="inferred from homology"/>
<dbReference type="UniPathway" id="UPA00629">
    <property type="reaction ID" value="UER00684"/>
</dbReference>
<comment type="similarity">
    <text evidence="4">Belongs to the glucosamine/galactosamine-6-phosphate isomerase family. NagB subfamily.</text>
</comment>
<dbReference type="HAMAP" id="MF_01241">
    <property type="entry name" value="GlcN6P_deamin"/>
    <property type="match status" value="1"/>
</dbReference>
<comment type="function">
    <text evidence="4">Catalyzes the reversible isomerization-deamination of glucosamine 6-phosphate (GlcN6P) to form fructose 6-phosphate (Fru6P) and ammonium ion.</text>
</comment>
<dbReference type="PANTHER" id="PTHR11280:SF5">
    <property type="entry name" value="GLUCOSAMINE-6-PHOSPHATE ISOMERASE"/>
    <property type="match status" value="1"/>
</dbReference>
<keyword evidence="7" id="KW-1185">Reference proteome</keyword>
<dbReference type="EC" id="3.5.99.6" evidence="4"/>
<evidence type="ECO:0000256" key="1">
    <source>
        <dbReference type="ARBA" id="ARBA00000644"/>
    </source>
</evidence>
<dbReference type="EMBL" id="CVRR01000037">
    <property type="protein sequence ID" value="CRL41120.1"/>
    <property type="molecule type" value="Genomic_DNA"/>
</dbReference>
<dbReference type="GO" id="GO:0042802">
    <property type="term" value="F:identical protein binding"/>
    <property type="evidence" value="ECO:0007669"/>
    <property type="project" value="TreeGrafter"/>
</dbReference>
<gene>
    <name evidence="4" type="primary">nagB</name>
    <name evidence="6" type="ORF">M72_11761</name>
</gene>
<dbReference type="Gene3D" id="3.40.50.1360">
    <property type="match status" value="1"/>
</dbReference>
<evidence type="ECO:0000256" key="4">
    <source>
        <dbReference type="HAMAP-Rule" id="MF_01241"/>
    </source>
</evidence>
<dbReference type="RefSeq" id="WP_055068393.1">
    <property type="nucleotide sequence ID" value="NZ_CP173697.1"/>
</dbReference>
<dbReference type="Proteomes" id="UP000049979">
    <property type="component" value="Unassembled WGS sequence"/>
</dbReference>
<protein>
    <recommendedName>
        <fullName evidence="4">Glucosamine-6-phosphate deaminase</fullName>
        <ecNumber evidence="4">3.5.99.6</ecNumber>
    </recommendedName>
    <alternativeName>
        <fullName evidence="4">GlcN6P deaminase</fullName>
        <shortName evidence="4">GNPDA</shortName>
    </alternativeName>
    <alternativeName>
        <fullName evidence="4">Glucosamine-6-phosphate isomerase</fullName>
    </alternativeName>
</protein>
<feature type="active site" description="Proton acceptor; for ring-opening step" evidence="4">
    <location>
        <position position="138"/>
    </location>
</feature>
<keyword evidence="6" id="KW-0413">Isomerase</keyword>
<dbReference type="InterPro" id="IPR004547">
    <property type="entry name" value="Glucosamine6P_isomerase"/>
</dbReference>
<dbReference type="GO" id="GO:0005737">
    <property type="term" value="C:cytoplasm"/>
    <property type="evidence" value="ECO:0007669"/>
    <property type="project" value="TreeGrafter"/>
</dbReference>
<accession>A0A0M6WTW0</accession>
<feature type="active site" description="Proton acceptor; for enolization step" evidence="4">
    <location>
        <position position="67"/>
    </location>
</feature>
<dbReference type="InterPro" id="IPR037171">
    <property type="entry name" value="NagB/RpiA_transferase-like"/>
</dbReference>
<dbReference type="GO" id="GO:0005975">
    <property type="term" value="P:carbohydrate metabolic process"/>
    <property type="evidence" value="ECO:0007669"/>
    <property type="project" value="InterPro"/>
</dbReference>
<dbReference type="GO" id="GO:0006043">
    <property type="term" value="P:glucosamine catabolic process"/>
    <property type="evidence" value="ECO:0007669"/>
    <property type="project" value="TreeGrafter"/>
</dbReference>
<dbReference type="GO" id="GO:0004342">
    <property type="term" value="F:glucosamine-6-phosphate deaminase activity"/>
    <property type="evidence" value="ECO:0007669"/>
    <property type="project" value="UniProtKB-UniRule"/>
</dbReference>